<dbReference type="InterPro" id="IPR010389">
    <property type="entry name" value="Urate_ox_N"/>
</dbReference>
<gene>
    <name evidence="3" type="ORF">FDP22_20005</name>
</gene>
<feature type="transmembrane region" description="Helical" evidence="1">
    <location>
        <begin position="12"/>
        <end position="34"/>
    </location>
</feature>
<evidence type="ECO:0000256" key="1">
    <source>
        <dbReference type="SAM" id="Phobius"/>
    </source>
</evidence>
<evidence type="ECO:0000313" key="3">
    <source>
        <dbReference type="EMBL" id="QDL94143.1"/>
    </source>
</evidence>
<dbReference type="GO" id="GO:0009055">
    <property type="term" value="F:electron transfer activity"/>
    <property type="evidence" value="ECO:0007669"/>
    <property type="project" value="InterPro"/>
</dbReference>
<keyword evidence="1" id="KW-0472">Membrane</keyword>
<feature type="domain" description="Urate oxidase N-terminal" evidence="2">
    <location>
        <begin position="4"/>
        <end position="297"/>
    </location>
</feature>
<dbReference type="RefSeq" id="WP_138577973.1">
    <property type="nucleotide sequence ID" value="NZ_CP040819.1"/>
</dbReference>
<keyword evidence="1" id="KW-1133">Transmembrane helix</keyword>
<feature type="transmembrane region" description="Helical" evidence="1">
    <location>
        <begin position="85"/>
        <end position="103"/>
    </location>
</feature>
<dbReference type="Proteomes" id="UP000305888">
    <property type="component" value="Plasmid pD4M1A"/>
</dbReference>
<reference evidence="3 4" key="1">
    <citation type="submission" date="2019-06" db="EMBL/GenBank/DDBJ databases">
        <title>Genome sequence of Rhodobacteraceae bacterium D4M1.</title>
        <authorList>
            <person name="Cao J."/>
        </authorList>
    </citation>
    <scope>NUCLEOTIDE SEQUENCE [LARGE SCALE GENOMIC DNA]</scope>
    <source>
        <strain evidence="3 4">D4M1</strain>
        <plasmid evidence="4">pd4m1a</plasmid>
    </source>
</reference>
<dbReference type="InterPro" id="IPR036909">
    <property type="entry name" value="Cyt_c-like_dom_sf"/>
</dbReference>
<evidence type="ECO:0000313" key="4">
    <source>
        <dbReference type="Proteomes" id="UP000305888"/>
    </source>
</evidence>
<organism evidence="3 4">
    <name type="scientific">Paroceanicella profunda</name>
    <dbReference type="NCBI Taxonomy" id="2579971"/>
    <lineage>
        <taxon>Bacteria</taxon>
        <taxon>Pseudomonadati</taxon>
        <taxon>Pseudomonadota</taxon>
        <taxon>Alphaproteobacteria</taxon>
        <taxon>Rhodobacterales</taxon>
        <taxon>Paracoccaceae</taxon>
        <taxon>Paroceanicella</taxon>
    </lineage>
</organism>
<dbReference type="EMBL" id="CP040819">
    <property type="protein sequence ID" value="QDL94143.1"/>
    <property type="molecule type" value="Genomic_DNA"/>
</dbReference>
<dbReference type="AlphaFoldDB" id="A0A5B8G5A1"/>
<feature type="transmembrane region" description="Helical" evidence="1">
    <location>
        <begin position="281"/>
        <end position="298"/>
    </location>
</feature>
<dbReference type="Pfam" id="PF06181">
    <property type="entry name" value="Urate_ox_N"/>
    <property type="match status" value="1"/>
</dbReference>
<keyword evidence="4" id="KW-1185">Reference proteome</keyword>
<dbReference type="SUPFAM" id="SSF46626">
    <property type="entry name" value="Cytochrome c"/>
    <property type="match status" value="1"/>
</dbReference>
<protein>
    <submittedName>
        <fullName evidence="3">Urate hydroxylase PuuD</fullName>
    </submittedName>
</protein>
<dbReference type="OrthoDB" id="9787495at2"/>
<feature type="transmembrane region" description="Helical" evidence="1">
    <location>
        <begin position="147"/>
        <end position="169"/>
    </location>
</feature>
<geneLocation type="plasmid" evidence="4">
    <name>pd4m1a</name>
</geneLocation>
<proteinExistence type="predicted"/>
<feature type="transmembrane region" description="Helical" evidence="1">
    <location>
        <begin position="250"/>
        <end position="269"/>
    </location>
</feature>
<evidence type="ECO:0000259" key="2">
    <source>
        <dbReference type="Pfam" id="PF06181"/>
    </source>
</evidence>
<dbReference type="GO" id="GO:0020037">
    <property type="term" value="F:heme binding"/>
    <property type="evidence" value="ECO:0007669"/>
    <property type="project" value="InterPro"/>
</dbReference>
<keyword evidence="1" id="KW-0812">Transmembrane</keyword>
<sequence length="394" mass="43762">MEAVFHDWISLFVRWAHIIAAIGWIGSSFYFMGLDYSLRKRKGMEDDKVGDTWQVHGGGFYHMVKYKVAPEHMPEELTWFKWESYSTWMTGFAMMAVTYYWGAKGLLIDRSVADLPVPVAILLSAGSLVAGWFLYDGLCKSALRHRPAVMFAVLYVALVFAAWAFGQVFSARAAWLHIGAVIATMMSGNVFLVIIPNQRIVVEDLKAGRAPEAKYGQIAKLRSTHNNYLTLPVVLMMVSNHYPMAFGHPYSWVLIGFILVIGAVVRHWFNMHEQGRHGAIMKWQWPLATVLAIGMMWFSSWRPGQAAAEVAPQAAMAVVSKHCAMCHAATPTHEGFEEAPGGVAFDTLPEIRAHASKMLAQAVLSNTMPLGNETGMTPDERATLGAWLRAGAPE</sequence>
<accession>A0A5B8G5A1</accession>
<keyword evidence="3" id="KW-0614">Plasmid</keyword>
<feature type="transmembrane region" description="Helical" evidence="1">
    <location>
        <begin position="175"/>
        <end position="195"/>
    </location>
</feature>
<feature type="transmembrane region" description="Helical" evidence="1">
    <location>
        <begin position="115"/>
        <end position="135"/>
    </location>
</feature>
<name>A0A5B8G5A1_9RHOB</name>
<dbReference type="KEGG" id="ppru:FDP22_20005"/>